<sequence>MSSIPQHPRSAATVFLDQPPSCLQFCPAAPNNFIIGTYLLSENKDGDGDVQQTKTGSLQLWNLNPLNNELSLIQRLSLPYAVFDLHFHPRDPSILAIATSAASVALFKVSTDPEPTISHLWTLPVHEDPSTPALFLAWAPQNWFPRPEQDGFAVTFSDGRTSVYGTVSPDKAAAALTEQSNIIEQGTFEATQPIEVWFVALASLRDLSSGPEEPSIPYLFTGNDFGSLHTRQFSARRAADEGEEEEPLPPLVLDYDDRARHHTAGVTSILPLPLPLREGAPLLVTGSYDEYLRVYHATRRGQVLAEECLGGGVWRLQLLKTEQRPASETEGEGWRFLILASCMHAGTRVVAVTGRPQRADDDSGFEWSIDVLARFTEHESMNYASDVWKAEGGYDLEGKDISELVCVSSSFYDRRVCVWRVDLQTDQHFQSKA</sequence>
<dbReference type="InterPro" id="IPR015943">
    <property type="entry name" value="WD40/YVTN_repeat-like_dom_sf"/>
</dbReference>
<evidence type="ECO:0000313" key="5">
    <source>
        <dbReference type="Proteomes" id="UP000215289"/>
    </source>
</evidence>
<evidence type="ECO:0000313" key="4">
    <source>
        <dbReference type="EMBL" id="RLL94934.1"/>
    </source>
</evidence>
<dbReference type="Proteomes" id="UP000215289">
    <property type="component" value="Unassembled WGS sequence"/>
</dbReference>
<proteinExistence type="predicted"/>
<keyword evidence="5" id="KW-1185">Reference proteome</keyword>
<comment type="caution">
    <text evidence="4">The sequence shown here is derived from an EMBL/GenBank/DDBJ whole genome shotgun (WGS) entry which is preliminary data.</text>
</comment>
<dbReference type="STRING" id="1245748.A0A421CYK4"/>
<dbReference type="Gene3D" id="2.130.10.10">
    <property type="entry name" value="YVTN repeat-like/Quinoprotein amine dehydrogenase"/>
    <property type="match status" value="1"/>
</dbReference>
<gene>
    <name evidence="4" type="ORF">CFD26_104048</name>
</gene>
<keyword evidence="1" id="KW-0853">WD repeat</keyword>
<dbReference type="AlphaFoldDB" id="A0A421CYK4"/>
<evidence type="ECO:0008006" key="6">
    <source>
        <dbReference type="Google" id="ProtNLM"/>
    </source>
</evidence>
<evidence type="ECO:0000256" key="1">
    <source>
        <dbReference type="ARBA" id="ARBA00022574"/>
    </source>
</evidence>
<accession>A0A421CYK4</accession>
<dbReference type="PANTHER" id="PTHR46042:SF1">
    <property type="entry name" value="DIPHTHINE METHYLTRANSFERASE"/>
    <property type="match status" value="1"/>
</dbReference>
<dbReference type="PANTHER" id="PTHR46042">
    <property type="entry name" value="DIPHTHINE METHYLTRANSFERASE"/>
    <property type="match status" value="1"/>
</dbReference>
<dbReference type="GO" id="GO:0061685">
    <property type="term" value="F:diphthine methylesterase activity"/>
    <property type="evidence" value="ECO:0007669"/>
    <property type="project" value="TreeGrafter"/>
</dbReference>
<dbReference type="SUPFAM" id="SSF50978">
    <property type="entry name" value="WD40 repeat-like"/>
    <property type="match status" value="1"/>
</dbReference>
<dbReference type="EMBL" id="NIDN02000177">
    <property type="protein sequence ID" value="RLL94934.1"/>
    <property type="molecule type" value="Genomic_DNA"/>
</dbReference>
<organism evidence="4 5">
    <name type="scientific">Aspergillus turcosus</name>
    <dbReference type="NCBI Taxonomy" id="1245748"/>
    <lineage>
        <taxon>Eukaryota</taxon>
        <taxon>Fungi</taxon>
        <taxon>Dikarya</taxon>
        <taxon>Ascomycota</taxon>
        <taxon>Pezizomycotina</taxon>
        <taxon>Eurotiomycetes</taxon>
        <taxon>Eurotiomycetidae</taxon>
        <taxon>Eurotiales</taxon>
        <taxon>Aspergillaceae</taxon>
        <taxon>Aspergillus</taxon>
        <taxon>Aspergillus subgen. Fumigati</taxon>
    </lineage>
</organism>
<comment type="pathway">
    <text evidence="3">Protein modification.</text>
</comment>
<dbReference type="OrthoDB" id="1930760at2759"/>
<dbReference type="InterPro" id="IPR052415">
    <property type="entry name" value="Diphthine_MTase"/>
</dbReference>
<protein>
    <recommendedName>
        <fullName evidence="6">Diphthine methyltransferase</fullName>
    </recommendedName>
</protein>
<dbReference type="GO" id="GO:0017183">
    <property type="term" value="P:protein histidyl modification to diphthamide"/>
    <property type="evidence" value="ECO:0007669"/>
    <property type="project" value="TreeGrafter"/>
</dbReference>
<name>A0A421CYK4_9EURO</name>
<evidence type="ECO:0000256" key="2">
    <source>
        <dbReference type="ARBA" id="ARBA00022737"/>
    </source>
</evidence>
<keyword evidence="2" id="KW-0677">Repeat</keyword>
<evidence type="ECO:0000256" key="3">
    <source>
        <dbReference type="ARBA" id="ARBA00043952"/>
    </source>
</evidence>
<dbReference type="GO" id="GO:0005737">
    <property type="term" value="C:cytoplasm"/>
    <property type="evidence" value="ECO:0007669"/>
    <property type="project" value="TreeGrafter"/>
</dbReference>
<dbReference type="InterPro" id="IPR036322">
    <property type="entry name" value="WD40_repeat_dom_sf"/>
</dbReference>
<reference evidence="4 5" key="1">
    <citation type="submission" date="2018-08" db="EMBL/GenBank/DDBJ databases">
        <title>Draft genome sequences of two Aspergillus turcosus clinical strains isolated from bronchoalveolar lavage fluid: one azole-susceptible and the other azole-resistant.</title>
        <authorList>
            <person name="Parent-Michaud M."/>
            <person name="Dufresne P.J."/>
            <person name="Fournier E."/>
            <person name="Martineau C."/>
            <person name="Moreira S."/>
            <person name="Perkins V."/>
            <person name="De Repentigny L."/>
            <person name="Dufresne S.F."/>
        </authorList>
    </citation>
    <scope>NUCLEOTIDE SEQUENCE [LARGE SCALE GENOMIC DNA]</scope>
    <source>
        <strain evidence="4">HMR AF 1038</strain>
    </source>
</reference>